<keyword evidence="2" id="KW-1133">Transmembrane helix</keyword>
<dbReference type="EMBL" id="CM018039">
    <property type="protein sequence ID" value="KAA8536540.1"/>
    <property type="molecule type" value="Genomic_DNA"/>
</dbReference>
<protein>
    <recommendedName>
        <fullName evidence="2">Magnesium transporter</fullName>
    </recommendedName>
</protein>
<comment type="similarity">
    <text evidence="1 2">Belongs to the CorA metal ion transporter (MIT) (TC 1.A.35.5) family.</text>
</comment>
<dbReference type="Gene3D" id="1.20.58.340">
    <property type="entry name" value="Magnesium transport protein CorA, transmembrane region"/>
    <property type="match status" value="1"/>
</dbReference>
<dbReference type="GO" id="GO:0015095">
    <property type="term" value="F:magnesium ion transmembrane transporter activity"/>
    <property type="evidence" value="ECO:0007669"/>
    <property type="project" value="UniProtKB-ARBA"/>
</dbReference>
<keyword evidence="4" id="KW-1185">Reference proteome</keyword>
<dbReference type="PANTHER" id="PTHR13890">
    <property type="entry name" value="RNA SPLICING PROTEIN MRS2, MITOCHONDRIAL"/>
    <property type="match status" value="1"/>
</dbReference>
<keyword evidence="2" id="KW-0813">Transport</keyword>
<keyword evidence="2" id="KW-0460">Magnesium</keyword>
<dbReference type="Pfam" id="PF22099">
    <property type="entry name" value="MRS2-like"/>
    <property type="match status" value="2"/>
</dbReference>
<feature type="transmembrane region" description="Helical" evidence="2">
    <location>
        <begin position="319"/>
        <end position="341"/>
    </location>
</feature>
<dbReference type="Proteomes" id="UP000325577">
    <property type="component" value="Linkage Group LG16"/>
</dbReference>
<sequence>MSMGDSGELNLTPLVKRKGVGTRAWLVVSELGKSRIEEVGKHSIMRRTGIPARDLRILDPALSYPSTILGRERAIVVNLEHVKAIITATEMLILNSKDPSVATFVSNLECKLSNFDASQSPISTLEQEAYPALDELSVSIGSLNLQRVRLIKNRLVALFGRVQKVRDELQYLLDDDMDMAEMYLTDKLDSRQFEDLVLEDETENEVLDDYSDEDMRSNQSSSANLTRQKPKIEELEMLLEAYFVQVEGTLNKLSTMREYVDNTEDYLNIILDDKQNRLLQFGVSVSIGLVILNIGIVISGLLGMNIAIRLFDSGVPQQFYATTAGLLGGSFICFLIAMIWIKKKGLLG</sequence>
<accession>A0A5J5B1W5</accession>
<evidence type="ECO:0000256" key="1">
    <source>
        <dbReference type="ARBA" id="ARBA00007535"/>
    </source>
</evidence>
<dbReference type="InterPro" id="IPR039204">
    <property type="entry name" value="MRS2-like"/>
</dbReference>
<proteinExistence type="inferred from homology"/>
<dbReference type="GO" id="GO:0016020">
    <property type="term" value="C:membrane"/>
    <property type="evidence" value="ECO:0007669"/>
    <property type="project" value="UniProtKB-SubCell"/>
</dbReference>
<name>A0A5J5B1W5_9ASTE</name>
<keyword evidence="2" id="KW-0406">Ion transport</keyword>
<organism evidence="3 4">
    <name type="scientific">Nyssa sinensis</name>
    <dbReference type="NCBI Taxonomy" id="561372"/>
    <lineage>
        <taxon>Eukaryota</taxon>
        <taxon>Viridiplantae</taxon>
        <taxon>Streptophyta</taxon>
        <taxon>Embryophyta</taxon>
        <taxon>Tracheophyta</taxon>
        <taxon>Spermatophyta</taxon>
        <taxon>Magnoliopsida</taxon>
        <taxon>eudicotyledons</taxon>
        <taxon>Gunneridae</taxon>
        <taxon>Pentapetalae</taxon>
        <taxon>asterids</taxon>
        <taxon>Cornales</taxon>
        <taxon>Nyssaceae</taxon>
        <taxon>Nyssa</taxon>
    </lineage>
</organism>
<feature type="transmembrane region" description="Helical" evidence="2">
    <location>
        <begin position="281"/>
        <end position="307"/>
    </location>
</feature>
<dbReference type="CDD" id="cd12823">
    <property type="entry name" value="Mrs2_Mfm1p-like"/>
    <property type="match status" value="1"/>
</dbReference>
<evidence type="ECO:0000313" key="3">
    <source>
        <dbReference type="EMBL" id="KAA8536540.1"/>
    </source>
</evidence>
<dbReference type="FunFam" id="2.40.128.330:FF:000001">
    <property type="entry name" value="Magnesium transporter MRS2-1"/>
    <property type="match status" value="1"/>
</dbReference>
<reference evidence="3 4" key="1">
    <citation type="submission" date="2019-09" db="EMBL/GenBank/DDBJ databases">
        <title>A chromosome-level genome assembly of the Chinese tupelo Nyssa sinensis.</title>
        <authorList>
            <person name="Yang X."/>
            <person name="Kang M."/>
            <person name="Yang Y."/>
            <person name="Xiong H."/>
            <person name="Wang M."/>
            <person name="Zhang Z."/>
            <person name="Wang Z."/>
            <person name="Wu H."/>
            <person name="Ma T."/>
            <person name="Liu J."/>
            <person name="Xi Z."/>
        </authorList>
    </citation>
    <scope>NUCLEOTIDE SEQUENCE [LARGE SCALE GENOMIC DNA]</scope>
    <source>
        <strain evidence="3">J267</strain>
        <tissue evidence="3">Leaf</tissue>
    </source>
</reference>
<dbReference type="Gene3D" id="2.40.128.330">
    <property type="match status" value="1"/>
</dbReference>
<comment type="subcellular location">
    <subcellularLocation>
        <location evidence="2">Membrane</location>
        <topology evidence="2">Multi-pass membrane protein</topology>
    </subcellularLocation>
</comment>
<comment type="function">
    <text evidence="2">Magnesium transporter that may mediate the influx of magnesium.</text>
</comment>
<keyword evidence="2" id="KW-0472">Membrane</keyword>
<dbReference type="OrthoDB" id="10251508at2759"/>
<dbReference type="AlphaFoldDB" id="A0A5J5B1W5"/>
<evidence type="ECO:0000313" key="4">
    <source>
        <dbReference type="Proteomes" id="UP000325577"/>
    </source>
</evidence>
<keyword evidence="2" id="KW-0812">Transmembrane</keyword>
<evidence type="ECO:0000256" key="2">
    <source>
        <dbReference type="RuleBase" id="RU366041"/>
    </source>
</evidence>
<dbReference type="PANTHER" id="PTHR13890:SF29">
    <property type="entry name" value="MAGNESIUM TRANSPORTER MRS2-F"/>
    <property type="match status" value="1"/>
</dbReference>
<gene>
    <name evidence="3" type="ORF">F0562_029018</name>
</gene>